<dbReference type="RefSeq" id="XP_013894250.1">
    <property type="nucleotide sequence ID" value="XM_014038796.1"/>
</dbReference>
<name>A0A0D2MJW7_9CHLO</name>
<keyword evidence="5" id="KW-1185">Reference proteome</keyword>
<sequence length="690" mass="73182">MTALRQVEVRVVLRGGRPCLDPPVEELRLRHYSEHLGSFLGLPAKMKGVSDLSERPGFFRWVADADPDAIAKVYDASETLLSRLSDEAKKLAEWAALGWAEAAAGGSEALEALVEAQCSEVEEFEANLRGLKAASRDLERLPPEIRLDCYRLSTGPFWAGVEEGVRRLRGALGAVLRRKAVAERQAMDDFVTQGEALLALAPSSAEEIGRAGREARALVARLGEVARLRQRVEEKNRLLRQLAASASSAAAASLSGSLAGGGGAAVVDLSAVTQRWDGFTAALQQYDAHLESQRARLQAEVARRAADFRGDVAGFASRWEALRPRGGPGGNPAIILAQLEGMWAQLQEMKDAAAKHAQNPYHIGTSWGPTNAVLFNCFCTQECEALGVDAPAFQELEDLAADVAAARASWGRYAEFLRERDELAHRDWLSMRDQVWKIEDFLAKWEAVASAGAAPTKGGGGAAPAAGGPKGGPSDAAAAEAIASVLLREVDSYRRCLPHLKSCMRGAGWEDTHWGQLFALLGFKAGALFKETVTLAHFLDKADAVAAAAEAIRALDAQAQGEAVIRKALTELRLWGLTREFSFADPKPDAPSATPAPGKPPAAAPHARAASSGGGGGGGGGGVALIKGWGEVLGEVSDHQALVGSLRQSAYYSLFKDEASAWESKLVLLQEGLSSLAALQRKLGAGAQGV</sequence>
<dbReference type="InterPro" id="IPR013602">
    <property type="entry name" value="Dynein_heavy_linker"/>
</dbReference>
<evidence type="ECO:0000256" key="1">
    <source>
        <dbReference type="SAM" id="Coils"/>
    </source>
</evidence>
<dbReference type="Gene3D" id="1.20.140.100">
    <property type="entry name" value="Dynein heavy chain, N-terminal domain 2"/>
    <property type="match status" value="1"/>
</dbReference>
<dbReference type="EMBL" id="KK103622">
    <property type="protein sequence ID" value="KIY95230.1"/>
    <property type="molecule type" value="Genomic_DNA"/>
</dbReference>
<dbReference type="Pfam" id="PF08393">
    <property type="entry name" value="DHC_N2"/>
    <property type="match status" value="1"/>
</dbReference>
<dbReference type="InterPro" id="IPR042222">
    <property type="entry name" value="Dynein_2_N"/>
</dbReference>
<feature type="coiled-coil region" evidence="1">
    <location>
        <begin position="107"/>
        <end position="141"/>
    </location>
</feature>
<accession>A0A0D2MJW7</accession>
<dbReference type="GO" id="GO:0007018">
    <property type="term" value="P:microtubule-based movement"/>
    <property type="evidence" value="ECO:0007669"/>
    <property type="project" value="InterPro"/>
</dbReference>
<feature type="region of interest" description="Disordered" evidence="2">
    <location>
        <begin position="585"/>
        <end position="616"/>
    </location>
</feature>
<dbReference type="GeneID" id="25730124"/>
<evidence type="ECO:0000313" key="4">
    <source>
        <dbReference type="EMBL" id="KIY95230.1"/>
    </source>
</evidence>
<organism evidence="4 5">
    <name type="scientific">Monoraphidium neglectum</name>
    <dbReference type="NCBI Taxonomy" id="145388"/>
    <lineage>
        <taxon>Eukaryota</taxon>
        <taxon>Viridiplantae</taxon>
        <taxon>Chlorophyta</taxon>
        <taxon>core chlorophytes</taxon>
        <taxon>Chlorophyceae</taxon>
        <taxon>CS clade</taxon>
        <taxon>Sphaeropleales</taxon>
        <taxon>Selenastraceae</taxon>
        <taxon>Monoraphidium</taxon>
    </lineage>
</organism>
<dbReference type="KEGG" id="mng:MNEG_12732"/>
<dbReference type="GO" id="GO:0045505">
    <property type="term" value="F:dynein intermediate chain binding"/>
    <property type="evidence" value="ECO:0007669"/>
    <property type="project" value="InterPro"/>
</dbReference>
<dbReference type="InterPro" id="IPR026983">
    <property type="entry name" value="DHC"/>
</dbReference>
<dbReference type="PANTHER" id="PTHR45703:SF22">
    <property type="entry name" value="DYNEIN CYTOPLASMIC 2 HEAVY CHAIN 1"/>
    <property type="match status" value="1"/>
</dbReference>
<dbReference type="GO" id="GO:0030286">
    <property type="term" value="C:dynein complex"/>
    <property type="evidence" value="ECO:0007669"/>
    <property type="project" value="InterPro"/>
</dbReference>
<dbReference type="GO" id="GO:0051959">
    <property type="term" value="F:dynein light intermediate chain binding"/>
    <property type="evidence" value="ECO:0007669"/>
    <property type="project" value="InterPro"/>
</dbReference>
<evidence type="ECO:0000313" key="5">
    <source>
        <dbReference type="Proteomes" id="UP000054498"/>
    </source>
</evidence>
<dbReference type="AlphaFoldDB" id="A0A0D2MJW7"/>
<dbReference type="STRING" id="145388.A0A0D2MJW7"/>
<evidence type="ECO:0000256" key="2">
    <source>
        <dbReference type="SAM" id="MobiDB-lite"/>
    </source>
</evidence>
<feature type="region of interest" description="Disordered" evidence="2">
    <location>
        <begin position="454"/>
        <end position="473"/>
    </location>
</feature>
<reference evidence="4 5" key="1">
    <citation type="journal article" date="2013" name="BMC Genomics">
        <title>Reconstruction of the lipid metabolism for the microalga Monoraphidium neglectum from its genome sequence reveals characteristics suitable for biofuel production.</title>
        <authorList>
            <person name="Bogen C."/>
            <person name="Al-Dilaimi A."/>
            <person name="Albersmeier A."/>
            <person name="Wichmann J."/>
            <person name="Grundmann M."/>
            <person name="Rupp O."/>
            <person name="Lauersen K.J."/>
            <person name="Blifernez-Klassen O."/>
            <person name="Kalinowski J."/>
            <person name="Goesmann A."/>
            <person name="Mussgnug J.H."/>
            <person name="Kruse O."/>
        </authorList>
    </citation>
    <scope>NUCLEOTIDE SEQUENCE [LARGE SCALE GENOMIC DNA]</scope>
    <source>
        <strain evidence="4 5">SAG 48.87</strain>
    </source>
</reference>
<dbReference type="OrthoDB" id="447173at2759"/>
<protein>
    <submittedName>
        <fullName evidence="4">Cytoplasmic dynein 2 heavy chain 1</fullName>
    </submittedName>
</protein>
<keyword evidence="1" id="KW-0175">Coiled coil</keyword>
<feature type="compositionally biased region" description="Low complexity" evidence="2">
    <location>
        <begin position="463"/>
        <end position="473"/>
    </location>
</feature>
<evidence type="ECO:0000259" key="3">
    <source>
        <dbReference type="Pfam" id="PF08393"/>
    </source>
</evidence>
<feature type="domain" description="Dynein heavy chain linker" evidence="3">
    <location>
        <begin position="396"/>
        <end position="682"/>
    </location>
</feature>
<dbReference type="PANTHER" id="PTHR45703">
    <property type="entry name" value="DYNEIN HEAVY CHAIN"/>
    <property type="match status" value="1"/>
</dbReference>
<gene>
    <name evidence="4" type="ORF">MNEG_12732</name>
</gene>
<dbReference type="Proteomes" id="UP000054498">
    <property type="component" value="Unassembled WGS sequence"/>
</dbReference>
<proteinExistence type="predicted"/>